<evidence type="ECO:0000313" key="6">
    <source>
        <dbReference type="Proteomes" id="UP001235064"/>
    </source>
</evidence>
<comment type="similarity">
    <text evidence="1">Belongs to the glycosyl hydrolase 63 family.</text>
</comment>
<feature type="domain" description="Mannosylglycerate hydrolase MGH1-like glycoside hydrolase" evidence="4">
    <location>
        <begin position="205"/>
        <end position="541"/>
    </location>
</feature>
<dbReference type="InterPro" id="IPR054491">
    <property type="entry name" value="MGH1-like_GH"/>
</dbReference>
<accession>A0ABT7MYA8</accession>
<name>A0ABT7MYA8_9MICO</name>
<dbReference type="EMBL" id="JASXSZ010000002">
    <property type="protein sequence ID" value="MDL9979443.1"/>
    <property type="molecule type" value="Genomic_DNA"/>
</dbReference>
<gene>
    <name evidence="5" type="ORF">QSV35_08850</name>
</gene>
<keyword evidence="2" id="KW-0378">Hydrolase</keyword>
<dbReference type="Gene3D" id="1.50.10.10">
    <property type="match status" value="1"/>
</dbReference>
<protein>
    <recommendedName>
        <fullName evidence="4">Mannosylglycerate hydrolase MGH1-like glycoside hydrolase domain-containing protein</fullName>
    </recommendedName>
</protein>
<sequence length="554" mass="59275">MTDLAALAGRHLDLVRAPFTLPSSRIIVFRAEEGGGVRVHTAEYEKQLDECRVLDLLIVRDAAGSVLPVTDVLPHAVTFGGGAATLVFDGVGALSLGAGAPGISAEWTTPDGRTRIAPLDPALRFAVADDRAVEVAASLAHAEAASAAQAVWTDWFATCPVVRDDLQEMTAFCWWVLGANIVSLPRLRTPDSGEVRAIVPSKIGYVGLWQWDAYFIAIGLRHGDAALAREQLDLAFRFPTAAGQLPDVVHEEGVLASSDDLPQADRDRLRRAGSQIADPNAPVPLTKPPLSAWALRKVLEASPATDEVRAWAARQLDTIRRSQDWWFAASDLDGDGMPEYGHPYSSGLDDSPIFDGPLPTTAPDLGAYLVLQDLELARFGEEFGFDPAPHLARAERTLAKLLAMWDADSRVFRARAAGVPVASDAITGLMPLLTGRLPADIVDALVAALEDPARYGTPWGLPTVAAGDPDFSATRMWRGPVWINTNTLVAEGLADSGHPDLARELVERTVALVMHGGGPHEYFNPLTGEKAPTATTAFGWSAALFVDHAVALSR</sequence>
<dbReference type="InterPro" id="IPR008928">
    <property type="entry name" value="6-hairpin_glycosidase_sf"/>
</dbReference>
<dbReference type="PANTHER" id="PTHR10412:SF11">
    <property type="entry name" value="MANNOSYL-OLIGOSACCHARIDE GLUCOSIDASE"/>
    <property type="match status" value="1"/>
</dbReference>
<keyword evidence="6" id="KW-1185">Reference proteome</keyword>
<dbReference type="PANTHER" id="PTHR10412">
    <property type="entry name" value="MANNOSYL-OLIGOSACCHARIDE GLUCOSIDASE"/>
    <property type="match status" value="1"/>
</dbReference>
<proteinExistence type="inferred from homology"/>
<reference evidence="5 6" key="1">
    <citation type="submission" date="2023-06" db="EMBL/GenBank/DDBJ databases">
        <title>Microbacterium sp. nov., isolated from a waste landfill.</title>
        <authorList>
            <person name="Wen W."/>
        </authorList>
    </citation>
    <scope>NUCLEOTIDE SEQUENCE [LARGE SCALE GENOMIC DNA]</scope>
    <source>
        <strain evidence="5 6">ASV49</strain>
    </source>
</reference>
<dbReference type="Pfam" id="PF22422">
    <property type="entry name" value="MGH1-like_GH"/>
    <property type="match status" value="1"/>
</dbReference>
<dbReference type="RefSeq" id="WP_286288324.1">
    <property type="nucleotide sequence ID" value="NZ_JASXSZ010000002.1"/>
</dbReference>
<evidence type="ECO:0000256" key="2">
    <source>
        <dbReference type="ARBA" id="ARBA00022801"/>
    </source>
</evidence>
<evidence type="ECO:0000256" key="1">
    <source>
        <dbReference type="ARBA" id="ARBA00010833"/>
    </source>
</evidence>
<keyword evidence="3" id="KW-0326">Glycosidase</keyword>
<evidence type="ECO:0000313" key="5">
    <source>
        <dbReference type="EMBL" id="MDL9979443.1"/>
    </source>
</evidence>
<comment type="caution">
    <text evidence="5">The sequence shown here is derived from an EMBL/GenBank/DDBJ whole genome shotgun (WGS) entry which is preliminary data.</text>
</comment>
<dbReference type="InterPro" id="IPR004888">
    <property type="entry name" value="Glycoside_hydrolase_63"/>
</dbReference>
<dbReference type="Proteomes" id="UP001235064">
    <property type="component" value="Unassembled WGS sequence"/>
</dbReference>
<dbReference type="InterPro" id="IPR012341">
    <property type="entry name" value="6hp_glycosidase-like_sf"/>
</dbReference>
<evidence type="ECO:0000256" key="3">
    <source>
        <dbReference type="ARBA" id="ARBA00023295"/>
    </source>
</evidence>
<organism evidence="5 6">
    <name type="scientific">Microbacterium candidum</name>
    <dbReference type="NCBI Taxonomy" id="3041922"/>
    <lineage>
        <taxon>Bacteria</taxon>
        <taxon>Bacillati</taxon>
        <taxon>Actinomycetota</taxon>
        <taxon>Actinomycetes</taxon>
        <taxon>Micrococcales</taxon>
        <taxon>Microbacteriaceae</taxon>
        <taxon>Microbacterium</taxon>
    </lineage>
</organism>
<dbReference type="SUPFAM" id="SSF48208">
    <property type="entry name" value="Six-hairpin glycosidases"/>
    <property type="match status" value="1"/>
</dbReference>
<evidence type="ECO:0000259" key="4">
    <source>
        <dbReference type="Pfam" id="PF22422"/>
    </source>
</evidence>